<dbReference type="EMBL" id="CP133616">
    <property type="protein sequence ID" value="WMV29632.1"/>
    <property type="molecule type" value="Genomic_DNA"/>
</dbReference>
<dbReference type="InterPro" id="IPR043128">
    <property type="entry name" value="Rev_trsase/Diguanyl_cyclase"/>
</dbReference>
<reference evidence="2" key="1">
    <citation type="submission" date="2023-08" db="EMBL/GenBank/DDBJ databases">
        <title>A de novo genome assembly of Solanum verrucosum Schlechtendal, a Mexican diploid species geographically isolated from the other diploid A-genome species in potato relatives.</title>
        <authorList>
            <person name="Hosaka K."/>
        </authorList>
    </citation>
    <scope>NUCLEOTIDE SEQUENCE</scope>
    <source>
        <tissue evidence="2">Young leaves</tissue>
    </source>
</reference>
<feature type="non-terminal residue" evidence="2">
    <location>
        <position position="156"/>
    </location>
</feature>
<sequence length="156" mass="17981">MDLMNRVFKPYLDSFVVVFNPKKTDVIRNWPRPLTPSDIRSFLGLAGYYRRFVNGFSSIASSMTKLTQKKAKFEWTDECERSFQTLKDKLVSAPILSLPDGLEGFVVYCDASRVGLGCVLMQNDLNLRQRRWLEFLKDYDMSVHYHPGKTNVVADA</sequence>
<dbReference type="AlphaFoldDB" id="A0AAF0TR18"/>
<dbReference type="Pfam" id="PF17919">
    <property type="entry name" value="RT_RNaseH_2"/>
    <property type="match status" value="1"/>
</dbReference>
<feature type="domain" description="Reverse transcriptase/retrotransposon-derived protein RNase H-like" evidence="1">
    <location>
        <begin position="75"/>
        <end position="126"/>
    </location>
</feature>
<organism evidence="2 3">
    <name type="scientific">Solanum verrucosum</name>
    <dbReference type="NCBI Taxonomy" id="315347"/>
    <lineage>
        <taxon>Eukaryota</taxon>
        <taxon>Viridiplantae</taxon>
        <taxon>Streptophyta</taxon>
        <taxon>Embryophyta</taxon>
        <taxon>Tracheophyta</taxon>
        <taxon>Spermatophyta</taxon>
        <taxon>Magnoliopsida</taxon>
        <taxon>eudicotyledons</taxon>
        <taxon>Gunneridae</taxon>
        <taxon>Pentapetalae</taxon>
        <taxon>asterids</taxon>
        <taxon>lamiids</taxon>
        <taxon>Solanales</taxon>
        <taxon>Solanaceae</taxon>
        <taxon>Solanoideae</taxon>
        <taxon>Solaneae</taxon>
        <taxon>Solanum</taxon>
    </lineage>
</organism>
<dbReference type="PANTHER" id="PTHR34072:SF59">
    <property type="entry name" value="CCHC-TYPE INTEGRASE"/>
    <property type="match status" value="1"/>
</dbReference>
<proteinExistence type="predicted"/>
<dbReference type="FunFam" id="3.30.70.270:FF:000020">
    <property type="entry name" value="Transposon Tf2-6 polyprotein-like Protein"/>
    <property type="match status" value="1"/>
</dbReference>
<name>A0AAF0TR18_SOLVR</name>
<gene>
    <name evidence="2" type="ORF">MTR67_023017</name>
</gene>
<dbReference type="InterPro" id="IPR041577">
    <property type="entry name" value="RT_RNaseH_2"/>
</dbReference>
<dbReference type="Gene3D" id="3.30.70.270">
    <property type="match status" value="1"/>
</dbReference>
<evidence type="ECO:0000313" key="2">
    <source>
        <dbReference type="EMBL" id="WMV29632.1"/>
    </source>
</evidence>
<dbReference type="PANTHER" id="PTHR34072">
    <property type="entry name" value="ENZYMATIC POLYPROTEIN-RELATED"/>
    <property type="match status" value="1"/>
</dbReference>
<dbReference type="SUPFAM" id="SSF56672">
    <property type="entry name" value="DNA/RNA polymerases"/>
    <property type="match status" value="1"/>
</dbReference>
<evidence type="ECO:0000313" key="3">
    <source>
        <dbReference type="Proteomes" id="UP001234989"/>
    </source>
</evidence>
<accession>A0AAF0TR18</accession>
<dbReference type="Proteomes" id="UP001234989">
    <property type="component" value="Chromosome 5"/>
</dbReference>
<keyword evidence="3" id="KW-1185">Reference proteome</keyword>
<evidence type="ECO:0000259" key="1">
    <source>
        <dbReference type="Pfam" id="PF17919"/>
    </source>
</evidence>
<protein>
    <recommendedName>
        <fullName evidence="1">Reverse transcriptase/retrotransposon-derived protein RNase H-like domain-containing protein</fullName>
    </recommendedName>
</protein>
<dbReference type="InterPro" id="IPR043502">
    <property type="entry name" value="DNA/RNA_pol_sf"/>
</dbReference>